<evidence type="ECO:0000259" key="12">
    <source>
        <dbReference type="Pfam" id="PF04101"/>
    </source>
</evidence>
<dbReference type="Pfam" id="PF03033">
    <property type="entry name" value="Glyco_transf_28"/>
    <property type="match status" value="1"/>
</dbReference>
<dbReference type="EMBL" id="CP102294">
    <property type="protein sequence ID" value="UWN56875.1"/>
    <property type="molecule type" value="Genomic_DNA"/>
</dbReference>
<keyword evidence="7 10" id="KW-0472">Membrane</keyword>
<comment type="pathway">
    <text evidence="10">Cell wall biogenesis; peptidoglycan biosynthesis.</text>
</comment>
<keyword evidence="6 10" id="KW-0573">Peptidoglycan synthesis</keyword>
<dbReference type="NCBIfam" id="TIGR01133">
    <property type="entry name" value="murG"/>
    <property type="match status" value="1"/>
</dbReference>
<evidence type="ECO:0000256" key="6">
    <source>
        <dbReference type="ARBA" id="ARBA00022984"/>
    </source>
</evidence>
<proteinExistence type="inferred from homology"/>
<evidence type="ECO:0000256" key="7">
    <source>
        <dbReference type="ARBA" id="ARBA00023136"/>
    </source>
</evidence>
<protein>
    <recommendedName>
        <fullName evidence="10">UDP-N-acetylglucosamine--N-acetylmuramyl-(pentapeptide) pyrophosphoryl-undecaprenol N-acetylglucosamine transferase</fullName>
        <ecNumber evidence="10">2.4.1.227</ecNumber>
    </recommendedName>
    <alternativeName>
        <fullName evidence="10">Undecaprenyl-PP-MurNAc-pentapeptide-UDPGlcNAc GlcNAc transferase</fullName>
    </alternativeName>
</protein>
<evidence type="ECO:0000256" key="5">
    <source>
        <dbReference type="ARBA" id="ARBA00022960"/>
    </source>
</evidence>
<dbReference type="RefSeq" id="WP_019245805.1">
    <property type="nucleotide sequence ID" value="NZ_CAPH01000009.1"/>
</dbReference>
<comment type="catalytic activity">
    <reaction evidence="10">
        <text>di-trans,octa-cis-undecaprenyl diphospho-N-acetyl-alpha-D-muramoyl-L-alanyl-D-glutamyl-meso-2,6-diaminopimeloyl-D-alanyl-D-alanine + UDP-N-acetyl-alpha-D-glucosamine = di-trans,octa-cis-undecaprenyl diphospho-[N-acetyl-alpha-D-glucosaminyl-(1-&gt;4)]-N-acetyl-alpha-D-muramoyl-L-alanyl-D-glutamyl-meso-2,6-diaminopimeloyl-D-alanyl-D-alanine + UDP + H(+)</text>
        <dbReference type="Rhea" id="RHEA:31227"/>
        <dbReference type="ChEBI" id="CHEBI:15378"/>
        <dbReference type="ChEBI" id="CHEBI:57705"/>
        <dbReference type="ChEBI" id="CHEBI:58223"/>
        <dbReference type="ChEBI" id="CHEBI:61387"/>
        <dbReference type="ChEBI" id="CHEBI:61388"/>
        <dbReference type="EC" id="2.4.1.227"/>
    </reaction>
</comment>
<dbReference type="PANTHER" id="PTHR21015">
    <property type="entry name" value="UDP-N-ACETYLGLUCOSAMINE--N-ACETYLMURAMYL-(PENTAPEPTIDE) PYROPHOSPHORYL-UNDECAPRENOL N-ACETYLGLUCOSAMINE TRANSFERASE 1"/>
    <property type="match status" value="1"/>
</dbReference>
<evidence type="ECO:0000313" key="14">
    <source>
        <dbReference type="Proteomes" id="UP001059295"/>
    </source>
</evidence>
<dbReference type="GeneID" id="82891967"/>
<dbReference type="Pfam" id="PF04101">
    <property type="entry name" value="Glyco_tran_28_C"/>
    <property type="match status" value="1"/>
</dbReference>
<dbReference type="InterPro" id="IPR006009">
    <property type="entry name" value="GlcNAc_MurG"/>
</dbReference>
<dbReference type="EC" id="2.4.1.227" evidence="10"/>
<dbReference type="HAMAP" id="MF_00033">
    <property type="entry name" value="MurG"/>
    <property type="match status" value="1"/>
</dbReference>
<sequence length="377" mass="40569">MSEERKLKVILSGGGTGGHIYPAVAVAEALGRRLGDRVDVLFVGAEGKMEMEKVPALGYPIVGLPVAGLQRRLTLRNLTVPAKVLASLVKARRVIRRFGADVAVGFGGYASAPVLWSAQRMGIPTLIQEQNSYAGVTNKLLASRARRICVAYEGMERFFPADRIVLTGNPLRGRFAASGDAAALKAEALAHFGLEAGKPVVLVVGGSLGTRTLNEAMKAHADEIVREGRFQVIWQTGKYYEREMDEFMRGRDARGIWRGAFIERMDLAYAAADVVVARSGAGTVSELCLVGKTVVFVPSPNVAEDHQTKNAMALADRGAALVVPDREAVARVFSEAGRLLADDAVRSEMEKNIRALAVADSADRVADEILKVVKRSE</sequence>
<keyword evidence="2 10" id="KW-0132">Cell division</keyword>
<keyword evidence="8 10" id="KW-0131">Cell cycle</keyword>
<comment type="subcellular location">
    <subcellularLocation>
        <location evidence="10">Cell membrane</location>
        <topology evidence="10">Peripheral membrane protein</topology>
        <orientation evidence="10">Cytoplasmic side</orientation>
    </subcellularLocation>
</comment>
<accession>A0ABY5UY30</accession>
<dbReference type="SUPFAM" id="SSF53756">
    <property type="entry name" value="UDP-Glycosyltransferase/glycogen phosphorylase"/>
    <property type="match status" value="1"/>
</dbReference>
<feature type="binding site" evidence="10">
    <location>
        <position position="131"/>
    </location>
    <ligand>
        <name>UDP-N-acetyl-alpha-D-glucosamine</name>
        <dbReference type="ChEBI" id="CHEBI:57705"/>
    </ligand>
</feature>
<keyword evidence="4 10" id="KW-0808">Transferase</keyword>
<dbReference type="PANTHER" id="PTHR21015:SF22">
    <property type="entry name" value="GLYCOSYLTRANSFERASE"/>
    <property type="match status" value="1"/>
</dbReference>
<keyword evidence="9 10" id="KW-0961">Cell wall biogenesis/degradation</keyword>
<feature type="domain" description="Glycosyltransferase family 28 N-terminal" evidence="11">
    <location>
        <begin position="9"/>
        <end position="148"/>
    </location>
</feature>
<feature type="binding site" evidence="10">
    <location>
        <position position="172"/>
    </location>
    <ligand>
        <name>UDP-N-acetyl-alpha-D-glucosamine</name>
        <dbReference type="ChEBI" id="CHEBI:57705"/>
    </ligand>
</feature>
<evidence type="ECO:0000256" key="2">
    <source>
        <dbReference type="ARBA" id="ARBA00022618"/>
    </source>
</evidence>
<evidence type="ECO:0000256" key="9">
    <source>
        <dbReference type="ARBA" id="ARBA00023316"/>
    </source>
</evidence>
<dbReference type="Proteomes" id="UP001059295">
    <property type="component" value="Chromosome"/>
</dbReference>
<keyword evidence="1 10" id="KW-1003">Cell membrane</keyword>
<dbReference type="Gene3D" id="3.40.50.2000">
    <property type="entry name" value="Glycogen Phosphorylase B"/>
    <property type="match status" value="2"/>
</dbReference>
<organism evidence="13 14">
    <name type="scientific">Alistipes ihumii AP11</name>
    <dbReference type="NCBI Taxonomy" id="1211813"/>
    <lineage>
        <taxon>Bacteria</taxon>
        <taxon>Pseudomonadati</taxon>
        <taxon>Bacteroidota</taxon>
        <taxon>Bacteroidia</taxon>
        <taxon>Bacteroidales</taxon>
        <taxon>Rikenellaceae</taxon>
        <taxon>Alistipes</taxon>
    </lineage>
</organism>
<evidence type="ECO:0000256" key="4">
    <source>
        <dbReference type="ARBA" id="ARBA00022679"/>
    </source>
</evidence>
<feature type="domain" description="Glycosyl transferase family 28 C-terminal" evidence="12">
    <location>
        <begin position="200"/>
        <end position="364"/>
    </location>
</feature>
<evidence type="ECO:0000259" key="11">
    <source>
        <dbReference type="Pfam" id="PF03033"/>
    </source>
</evidence>
<evidence type="ECO:0000256" key="8">
    <source>
        <dbReference type="ARBA" id="ARBA00023306"/>
    </source>
</evidence>
<feature type="binding site" evidence="10">
    <location>
        <begin position="16"/>
        <end position="18"/>
    </location>
    <ligand>
        <name>UDP-N-acetyl-alpha-D-glucosamine</name>
        <dbReference type="ChEBI" id="CHEBI:57705"/>
    </ligand>
</feature>
<evidence type="ECO:0000256" key="3">
    <source>
        <dbReference type="ARBA" id="ARBA00022676"/>
    </source>
</evidence>
<comment type="function">
    <text evidence="10">Cell wall formation. Catalyzes the transfer of a GlcNAc subunit on undecaprenyl-pyrophosphoryl-MurNAc-pentapeptide (lipid intermediate I) to form undecaprenyl-pyrophosphoryl-MurNAc-(pentapeptide)GlcNAc (lipid intermediate II).</text>
</comment>
<keyword evidence="14" id="KW-1185">Reference proteome</keyword>
<evidence type="ECO:0000313" key="13">
    <source>
        <dbReference type="EMBL" id="UWN56875.1"/>
    </source>
</evidence>
<feature type="binding site" evidence="10">
    <location>
        <position position="207"/>
    </location>
    <ligand>
        <name>UDP-N-acetyl-alpha-D-glucosamine</name>
        <dbReference type="ChEBI" id="CHEBI:57705"/>
    </ligand>
</feature>
<dbReference type="GO" id="GO:0016757">
    <property type="term" value="F:glycosyltransferase activity"/>
    <property type="evidence" value="ECO:0007669"/>
    <property type="project" value="UniProtKB-KW"/>
</dbReference>
<dbReference type="CDD" id="cd03785">
    <property type="entry name" value="GT28_MurG"/>
    <property type="match status" value="1"/>
</dbReference>
<reference evidence="13" key="1">
    <citation type="journal article" date="2022" name="Cell">
        <title>Design, construction, and in vivo augmentation of a complex gut microbiome.</title>
        <authorList>
            <person name="Cheng A.G."/>
            <person name="Ho P.Y."/>
            <person name="Aranda-Diaz A."/>
            <person name="Jain S."/>
            <person name="Yu F.B."/>
            <person name="Meng X."/>
            <person name="Wang M."/>
            <person name="Iakiviak M."/>
            <person name="Nagashima K."/>
            <person name="Zhao A."/>
            <person name="Murugkar P."/>
            <person name="Patil A."/>
            <person name="Atabakhsh K."/>
            <person name="Weakley A."/>
            <person name="Yan J."/>
            <person name="Brumbaugh A.R."/>
            <person name="Higginbottom S."/>
            <person name="Dimas A."/>
            <person name="Shiver A.L."/>
            <person name="Deutschbauer A."/>
            <person name="Neff N."/>
            <person name="Sonnenburg J.L."/>
            <person name="Huang K.C."/>
            <person name="Fischbach M.A."/>
        </authorList>
    </citation>
    <scope>NUCLEOTIDE SEQUENCE</scope>
    <source>
        <strain evidence="13">AP11</strain>
    </source>
</reference>
<dbReference type="InterPro" id="IPR007235">
    <property type="entry name" value="Glyco_trans_28_C"/>
</dbReference>
<comment type="caution">
    <text evidence="10">Lacks conserved residue(s) required for the propagation of feature annotation.</text>
</comment>
<comment type="similarity">
    <text evidence="10">Belongs to the glycosyltransferase 28 family. MurG subfamily.</text>
</comment>
<keyword evidence="3 10" id="KW-0328">Glycosyltransferase</keyword>
<dbReference type="InterPro" id="IPR004276">
    <property type="entry name" value="GlycoTrans_28_N"/>
</dbReference>
<evidence type="ECO:0000256" key="10">
    <source>
        <dbReference type="HAMAP-Rule" id="MF_00033"/>
    </source>
</evidence>
<gene>
    <name evidence="10 13" type="primary">murG</name>
    <name evidence="13" type="ORF">NQ491_09495</name>
</gene>
<feature type="binding site" evidence="10">
    <location>
        <position position="307"/>
    </location>
    <ligand>
        <name>UDP-N-acetyl-alpha-D-glucosamine</name>
        <dbReference type="ChEBI" id="CHEBI:57705"/>
    </ligand>
</feature>
<feature type="binding site" evidence="10">
    <location>
        <position position="262"/>
    </location>
    <ligand>
        <name>UDP-N-acetyl-alpha-D-glucosamine</name>
        <dbReference type="ChEBI" id="CHEBI:57705"/>
    </ligand>
</feature>
<evidence type="ECO:0000256" key="1">
    <source>
        <dbReference type="ARBA" id="ARBA00022475"/>
    </source>
</evidence>
<name>A0ABY5UY30_9BACT</name>
<keyword evidence="5 10" id="KW-0133">Cell shape</keyword>